<accession>A0A6G1IGI8</accession>
<dbReference type="Gene3D" id="1.25.40.10">
    <property type="entry name" value="Tetratricopeptide repeat domain"/>
    <property type="match status" value="2"/>
</dbReference>
<name>A0A6G1IGI8_9PLEO</name>
<proteinExistence type="predicted"/>
<protein>
    <submittedName>
        <fullName evidence="2">TPR-like protein</fullName>
    </submittedName>
</protein>
<feature type="compositionally biased region" description="Basic and acidic residues" evidence="1">
    <location>
        <begin position="18"/>
        <end position="40"/>
    </location>
</feature>
<evidence type="ECO:0000256" key="1">
    <source>
        <dbReference type="SAM" id="MobiDB-lite"/>
    </source>
</evidence>
<dbReference type="Proteomes" id="UP000799291">
    <property type="component" value="Unassembled WGS sequence"/>
</dbReference>
<organism evidence="2 3">
    <name type="scientific">Lentithecium fluviatile CBS 122367</name>
    <dbReference type="NCBI Taxonomy" id="1168545"/>
    <lineage>
        <taxon>Eukaryota</taxon>
        <taxon>Fungi</taxon>
        <taxon>Dikarya</taxon>
        <taxon>Ascomycota</taxon>
        <taxon>Pezizomycotina</taxon>
        <taxon>Dothideomycetes</taxon>
        <taxon>Pleosporomycetidae</taxon>
        <taxon>Pleosporales</taxon>
        <taxon>Massarineae</taxon>
        <taxon>Lentitheciaceae</taxon>
        <taxon>Lentithecium</taxon>
    </lineage>
</organism>
<dbReference type="EMBL" id="MU005626">
    <property type="protein sequence ID" value="KAF2677071.1"/>
    <property type="molecule type" value="Genomic_DNA"/>
</dbReference>
<feature type="region of interest" description="Disordered" evidence="1">
    <location>
        <begin position="1"/>
        <end position="40"/>
    </location>
</feature>
<keyword evidence="3" id="KW-1185">Reference proteome</keyword>
<dbReference type="SUPFAM" id="SSF48452">
    <property type="entry name" value="TPR-like"/>
    <property type="match status" value="1"/>
</dbReference>
<reference evidence="2" key="1">
    <citation type="journal article" date="2020" name="Stud. Mycol.">
        <title>101 Dothideomycetes genomes: a test case for predicting lifestyles and emergence of pathogens.</title>
        <authorList>
            <person name="Haridas S."/>
            <person name="Albert R."/>
            <person name="Binder M."/>
            <person name="Bloem J."/>
            <person name="Labutti K."/>
            <person name="Salamov A."/>
            <person name="Andreopoulos B."/>
            <person name="Baker S."/>
            <person name="Barry K."/>
            <person name="Bills G."/>
            <person name="Bluhm B."/>
            <person name="Cannon C."/>
            <person name="Castanera R."/>
            <person name="Culley D."/>
            <person name="Daum C."/>
            <person name="Ezra D."/>
            <person name="Gonzalez J."/>
            <person name="Henrissat B."/>
            <person name="Kuo A."/>
            <person name="Liang C."/>
            <person name="Lipzen A."/>
            <person name="Lutzoni F."/>
            <person name="Magnuson J."/>
            <person name="Mondo S."/>
            <person name="Nolan M."/>
            <person name="Ohm R."/>
            <person name="Pangilinan J."/>
            <person name="Park H.-J."/>
            <person name="Ramirez L."/>
            <person name="Alfaro M."/>
            <person name="Sun H."/>
            <person name="Tritt A."/>
            <person name="Yoshinaga Y."/>
            <person name="Zwiers L.-H."/>
            <person name="Turgeon B."/>
            <person name="Goodwin S."/>
            <person name="Spatafora J."/>
            <person name="Crous P."/>
            <person name="Grigoriev I."/>
        </authorList>
    </citation>
    <scope>NUCLEOTIDE SEQUENCE</scope>
    <source>
        <strain evidence="2">CBS 122367</strain>
    </source>
</reference>
<gene>
    <name evidence="2" type="ORF">K458DRAFT_424259</name>
</gene>
<evidence type="ECO:0000313" key="2">
    <source>
        <dbReference type="EMBL" id="KAF2677071.1"/>
    </source>
</evidence>
<evidence type="ECO:0000313" key="3">
    <source>
        <dbReference type="Proteomes" id="UP000799291"/>
    </source>
</evidence>
<sequence>MAGFIADVYGGRSGNAKRGSDKRRQPVTEKPRQDQHEDDRTRALRYYNAKRYEDAERLYRQLITWSTDADGTIYPVMETHDGLDDWYRLGWNLYRQDRCPEAEPIARKLVQERENITHEALSDASLSNHTMAIETTRVKEMDSNVLLASVLDSQNKSQEAVALAQKLCSDIKSGYDHEGWHSNYLAWILLSNSVFFQAEQILRFAIAERNQLEGWEIHEAYVNLGWALNSQKRWIEAEVALSKAKEYKPYGDIWIEFARMRELSESLLGQERYDEAESQCRALLDLLRKERISRSTGRDIRGKVSYDPNIASYGDNRPS</sequence>
<dbReference type="InterPro" id="IPR011990">
    <property type="entry name" value="TPR-like_helical_dom_sf"/>
</dbReference>
<dbReference type="AlphaFoldDB" id="A0A6G1IGI8"/>